<proteinExistence type="predicted"/>
<dbReference type="SUPFAM" id="SSF56672">
    <property type="entry name" value="DNA/RNA polymerases"/>
    <property type="match status" value="1"/>
</dbReference>
<comment type="caution">
    <text evidence="2">The sequence shown here is derived from an EMBL/GenBank/DDBJ whole genome shotgun (WGS) entry which is preliminary data.</text>
</comment>
<feature type="domain" description="Reverse transcriptase/retrotransposon-derived protein RNase H-like" evidence="1">
    <location>
        <begin position="42"/>
        <end position="117"/>
    </location>
</feature>
<accession>A0A5B6VP42</accession>
<dbReference type="InterPro" id="IPR043502">
    <property type="entry name" value="DNA/RNA_pol_sf"/>
</dbReference>
<keyword evidence="3" id="KW-1185">Reference proteome</keyword>
<dbReference type="OrthoDB" id="1417174at2759"/>
<dbReference type="AlphaFoldDB" id="A0A5B6VP42"/>
<name>A0A5B6VP42_9ROSI</name>
<reference evidence="3" key="1">
    <citation type="journal article" date="2019" name="Plant Biotechnol. J.">
        <title>Genome sequencing of the Australian wild diploid species Gossypium australe highlights disease resistance and delayed gland morphogenesis.</title>
        <authorList>
            <person name="Cai Y."/>
            <person name="Cai X."/>
            <person name="Wang Q."/>
            <person name="Wang P."/>
            <person name="Zhang Y."/>
            <person name="Cai C."/>
            <person name="Xu Y."/>
            <person name="Wang K."/>
            <person name="Zhou Z."/>
            <person name="Wang C."/>
            <person name="Geng S."/>
            <person name="Li B."/>
            <person name="Dong Q."/>
            <person name="Hou Y."/>
            <person name="Wang H."/>
            <person name="Ai P."/>
            <person name="Liu Z."/>
            <person name="Yi F."/>
            <person name="Sun M."/>
            <person name="An G."/>
            <person name="Cheng J."/>
            <person name="Zhang Y."/>
            <person name="Shi Q."/>
            <person name="Xie Y."/>
            <person name="Shi X."/>
            <person name="Chang Y."/>
            <person name="Huang F."/>
            <person name="Chen Y."/>
            <person name="Hong S."/>
            <person name="Mi L."/>
            <person name="Sun Q."/>
            <person name="Zhang L."/>
            <person name="Zhou B."/>
            <person name="Peng R."/>
            <person name="Zhang X."/>
            <person name="Liu F."/>
        </authorList>
    </citation>
    <scope>NUCLEOTIDE SEQUENCE [LARGE SCALE GENOMIC DNA]</scope>
    <source>
        <strain evidence="3">cv. PA1801</strain>
    </source>
</reference>
<dbReference type="Pfam" id="PF17919">
    <property type="entry name" value="RT_RNaseH_2"/>
    <property type="match status" value="1"/>
</dbReference>
<organism evidence="2 3">
    <name type="scientific">Gossypium australe</name>
    <dbReference type="NCBI Taxonomy" id="47621"/>
    <lineage>
        <taxon>Eukaryota</taxon>
        <taxon>Viridiplantae</taxon>
        <taxon>Streptophyta</taxon>
        <taxon>Embryophyta</taxon>
        <taxon>Tracheophyta</taxon>
        <taxon>Spermatophyta</taxon>
        <taxon>Magnoliopsida</taxon>
        <taxon>eudicotyledons</taxon>
        <taxon>Gunneridae</taxon>
        <taxon>Pentapetalae</taxon>
        <taxon>rosids</taxon>
        <taxon>malvids</taxon>
        <taxon>Malvales</taxon>
        <taxon>Malvaceae</taxon>
        <taxon>Malvoideae</taxon>
        <taxon>Gossypium</taxon>
    </lineage>
</organism>
<dbReference type="Proteomes" id="UP000325315">
    <property type="component" value="Unassembled WGS sequence"/>
</dbReference>
<evidence type="ECO:0000313" key="2">
    <source>
        <dbReference type="EMBL" id="KAA3470778.1"/>
    </source>
</evidence>
<dbReference type="PANTHER" id="PTHR34072">
    <property type="entry name" value="ENZYMATIC POLYPROTEIN-RELATED"/>
    <property type="match status" value="1"/>
</dbReference>
<evidence type="ECO:0000313" key="3">
    <source>
        <dbReference type="Proteomes" id="UP000325315"/>
    </source>
</evidence>
<protein>
    <submittedName>
        <fullName evidence="2">Retrovirus-related Pol polyprotein from transposon 17.6</fullName>
    </submittedName>
</protein>
<dbReference type="InterPro" id="IPR041577">
    <property type="entry name" value="RT_RNaseH_2"/>
</dbReference>
<sequence>MVKERLVLVPQISRKGLEVDKEKIEVIKDLPNLTTKETPFIFNHECIRAFEVIKEKLIYVPIIITSYWSKPFIIMCGASVYLVGAVLGQKWNNIFCAIHYASKTLNSTQRNYTTIEKK</sequence>
<dbReference type="PANTHER" id="PTHR34072:SF57">
    <property type="entry name" value="RNA-DIRECTED DNA POLYMERASE"/>
    <property type="match status" value="1"/>
</dbReference>
<dbReference type="EMBL" id="SMMG02000006">
    <property type="protein sequence ID" value="KAA3470778.1"/>
    <property type="molecule type" value="Genomic_DNA"/>
</dbReference>
<evidence type="ECO:0000259" key="1">
    <source>
        <dbReference type="Pfam" id="PF17919"/>
    </source>
</evidence>
<gene>
    <name evidence="2" type="ORF">EPI10_016462</name>
</gene>